<keyword evidence="9" id="KW-1185">Reference proteome</keyword>
<dbReference type="EMBL" id="CP062983">
    <property type="protein sequence ID" value="QPC82273.1"/>
    <property type="molecule type" value="Genomic_DNA"/>
</dbReference>
<name>A0A7S8IEW7_9CHLR</name>
<dbReference type="CDD" id="cd03426">
    <property type="entry name" value="NUDIX_CoAse_Nudt7"/>
    <property type="match status" value="1"/>
</dbReference>
<keyword evidence="3" id="KW-0479">Metal-binding</keyword>
<evidence type="ECO:0000256" key="3">
    <source>
        <dbReference type="ARBA" id="ARBA00022723"/>
    </source>
</evidence>
<dbReference type="Proteomes" id="UP000594468">
    <property type="component" value="Chromosome"/>
</dbReference>
<reference evidence="8 9" key="1">
    <citation type="submission" date="2020-02" db="EMBL/GenBank/DDBJ databases">
        <authorList>
            <person name="Zheng R.K."/>
            <person name="Sun C.M."/>
        </authorList>
    </citation>
    <scope>NUCLEOTIDE SEQUENCE [LARGE SCALE GENOMIC DNA]</scope>
    <source>
        <strain evidence="9">rifampicinis</strain>
    </source>
</reference>
<evidence type="ECO:0000313" key="8">
    <source>
        <dbReference type="EMBL" id="QPC82273.1"/>
    </source>
</evidence>
<keyword evidence="4" id="KW-0378">Hydrolase</keyword>
<dbReference type="RefSeq" id="WP_195170342.1">
    <property type="nucleotide sequence ID" value="NZ_CP062983.1"/>
</dbReference>
<evidence type="ECO:0000259" key="7">
    <source>
        <dbReference type="PROSITE" id="PS51462"/>
    </source>
</evidence>
<organism evidence="8 9">
    <name type="scientific">Phototrophicus methaneseepsis</name>
    <dbReference type="NCBI Taxonomy" id="2710758"/>
    <lineage>
        <taxon>Bacteria</taxon>
        <taxon>Bacillati</taxon>
        <taxon>Chloroflexota</taxon>
        <taxon>Candidatus Thermofontia</taxon>
        <taxon>Phototrophicales</taxon>
        <taxon>Phototrophicaceae</taxon>
        <taxon>Phototrophicus</taxon>
    </lineage>
</organism>
<dbReference type="KEGG" id="pmet:G4Y79_21730"/>
<proteinExistence type="predicted"/>
<comment type="cofactor">
    <cofactor evidence="2">
        <name>Mg(2+)</name>
        <dbReference type="ChEBI" id="CHEBI:18420"/>
    </cofactor>
</comment>
<dbReference type="GO" id="GO:0046872">
    <property type="term" value="F:metal ion binding"/>
    <property type="evidence" value="ECO:0007669"/>
    <property type="project" value="UniProtKB-KW"/>
</dbReference>
<dbReference type="Pfam" id="PF00293">
    <property type="entry name" value="NUDIX"/>
    <property type="match status" value="1"/>
</dbReference>
<dbReference type="PROSITE" id="PS51462">
    <property type="entry name" value="NUDIX"/>
    <property type="match status" value="1"/>
</dbReference>
<dbReference type="PANTHER" id="PTHR12992:SF11">
    <property type="entry name" value="MITOCHONDRIAL COENZYME A DIPHOSPHATASE NUDT8"/>
    <property type="match status" value="1"/>
</dbReference>
<evidence type="ECO:0000256" key="2">
    <source>
        <dbReference type="ARBA" id="ARBA00001946"/>
    </source>
</evidence>
<evidence type="ECO:0000256" key="4">
    <source>
        <dbReference type="ARBA" id="ARBA00022801"/>
    </source>
</evidence>
<evidence type="ECO:0000256" key="1">
    <source>
        <dbReference type="ARBA" id="ARBA00001936"/>
    </source>
</evidence>
<dbReference type="Gene3D" id="3.90.79.10">
    <property type="entry name" value="Nucleoside Triphosphate Pyrophosphohydrolase"/>
    <property type="match status" value="1"/>
</dbReference>
<dbReference type="InterPro" id="IPR000086">
    <property type="entry name" value="NUDIX_hydrolase_dom"/>
</dbReference>
<comment type="cofactor">
    <cofactor evidence="1">
        <name>Mn(2+)</name>
        <dbReference type="ChEBI" id="CHEBI:29035"/>
    </cofactor>
</comment>
<keyword evidence="5" id="KW-0460">Magnesium</keyword>
<evidence type="ECO:0000256" key="6">
    <source>
        <dbReference type="ARBA" id="ARBA00023211"/>
    </source>
</evidence>
<feature type="domain" description="Nudix hydrolase" evidence="7">
    <location>
        <begin position="39"/>
        <end position="174"/>
    </location>
</feature>
<dbReference type="InterPro" id="IPR015797">
    <property type="entry name" value="NUDIX_hydrolase-like_dom_sf"/>
</dbReference>
<dbReference type="PANTHER" id="PTHR12992">
    <property type="entry name" value="NUDIX HYDROLASE"/>
    <property type="match status" value="1"/>
</dbReference>
<dbReference type="InterPro" id="IPR045121">
    <property type="entry name" value="CoAse"/>
</dbReference>
<sequence length="221" mass="24837">MITRQHLQEAVHLPEFDRSESLRRMAPPGARLPAEGIVPREAAVLVLIFPYENALHLVLTRRHPQLRGHSGQIAFPGGRRDPEDLTYEATALREACEEIGVCNEMPIEMIGRLSTTYIPPSNFSVVPVVAYTASAPQFVPNPGEVDEIFAVPLASLLNPAVKQVEDWDFKGERMRIPFYILNGHKVWGATAIMLSELEHRLRRVLSPRILAALRESYKLKS</sequence>
<protein>
    <submittedName>
        <fullName evidence="8">CoA pyrophosphatase</fullName>
    </submittedName>
</protein>
<gene>
    <name evidence="8" type="ORF">G4Y79_21730</name>
</gene>
<dbReference type="GO" id="GO:0010945">
    <property type="term" value="F:coenzyme A diphosphatase activity"/>
    <property type="evidence" value="ECO:0007669"/>
    <property type="project" value="InterPro"/>
</dbReference>
<dbReference type="AlphaFoldDB" id="A0A7S8IEW7"/>
<evidence type="ECO:0000256" key="5">
    <source>
        <dbReference type="ARBA" id="ARBA00022842"/>
    </source>
</evidence>
<accession>A0A7S8IEW7</accession>
<dbReference type="SUPFAM" id="SSF55811">
    <property type="entry name" value="Nudix"/>
    <property type="match status" value="1"/>
</dbReference>
<keyword evidence="6" id="KW-0464">Manganese</keyword>
<evidence type="ECO:0000313" key="9">
    <source>
        <dbReference type="Proteomes" id="UP000594468"/>
    </source>
</evidence>